<dbReference type="SUPFAM" id="SSF46785">
    <property type="entry name" value="Winged helix' DNA-binding domain"/>
    <property type="match status" value="1"/>
</dbReference>
<dbReference type="CDD" id="cd04478">
    <property type="entry name" value="RPA2_DBD_D"/>
    <property type="match status" value="1"/>
</dbReference>
<dbReference type="InterPro" id="IPR040260">
    <property type="entry name" value="RFA2-like"/>
</dbReference>
<dbReference type="OrthoDB" id="25571at2759"/>
<dbReference type="PANTHER" id="PTHR13989:SF16">
    <property type="entry name" value="REPLICATION PROTEIN A2"/>
    <property type="match status" value="1"/>
</dbReference>
<feature type="domain" description="OB" evidence="6">
    <location>
        <begin position="84"/>
        <end position="154"/>
    </location>
</feature>
<proteinExistence type="inferred from homology"/>
<accession>A0A6A5SIS8</accession>
<dbReference type="EMBL" id="ML976079">
    <property type="protein sequence ID" value="KAF1939574.1"/>
    <property type="molecule type" value="Genomic_DNA"/>
</dbReference>
<dbReference type="Pfam" id="PF08784">
    <property type="entry name" value="RPA_C"/>
    <property type="match status" value="1"/>
</dbReference>
<comment type="similarity">
    <text evidence="2">Belongs to the replication factor A protein 2 family.</text>
</comment>
<protein>
    <submittedName>
        <fullName evidence="8">Replication protein A, subunit RPA32</fullName>
    </submittedName>
</protein>
<keyword evidence="4" id="KW-0238">DNA-binding</keyword>
<dbReference type="PIRSF" id="PIRSF036949">
    <property type="entry name" value="RPA32"/>
    <property type="match status" value="1"/>
</dbReference>
<dbReference type="AlphaFoldDB" id="A0A6A5SIS8"/>
<keyword evidence="5" id="KW-0539">Nucleus</keyword>
<dbReference type="PANTHER" id="PTHR13989">
    <property type="entry name" value="REPLICATION PROTEIN A-RELATED"/>
    <property type="match status" value="1"/>
</dbReference>
<reference evidence="8" key="1">
    <citation type="journal article" date="2020" name="Stud. Mycol.">
        <title>101 Dothideomycetes genomes: a test case for predicting lifestyles and emergence of pathogens.</title>
        <authorList>
            <person name="Haridas S."/>
            <person name="Albert R."/>
            <person name="Binder M."/>
            <person name="Bloem J."/>
            <person name="Labutti K."/>
            <person name="Salamov A."/>
            <person name="Andreopoulos B."/>
            <person name="Baker S."/>
            <person name="Barry K."/>
            <person name="Bills G."/>
            <person name="Bluhm B."/>
            <person name="Cannon C."/>
            <person name="Castanera R."/>
            <person name="Culley D."/>
            <person name="Daum C."/>
            <person name="Ezra D."/>
            <person name="Gonzalez J."/>
            <person name="Henrissat B."/>
            <person name="Kuo A."/>
            <person name="Liang C."/>
            <person name="Lipzen A."/>
            <person name="Lutzoni F."/>
            <person name="Magnuson J."/>
            <person name="Mondo S."/>
            <person name="Nolan M."/>
            <person name="Ohm R."/>
            <person name="Pangilinan J."/>
            <person name="Park H.-J."/>
            <person name="Ramirez L."/>
            <person name="Alfaro M."/>
            <person name="Sun H."/>
            <person name="Tritt A."/>
            <person name="Yoshinaga Y."/>
            <person name="Zwiers L.-H."/>
            <person name="Turgeon B."/>
            <person name="Goodwin S."/>
            <person name="Spatafora J."/>
            <person name="Crous P."/>
            <person name="Grigoriev I."/>
        </authorList>
    </citation>
    <scope>NUCLEOTIDE SEQUENCE</scope>
    <source>
        <strain evidence="8">CBS 161.51</strain>
    </source>
</reference>
<dbReference type="InterPro" id="IPR012340">
    <property type="entry name" value="NA-bd_OB-fold"/>
</dbReference>
<dbReference type="GO" id="GO:0005662">
    <property type="term" value="C:DNA replication factor A complex"/>
    <property type="evidence" value="ECO:0007669"/>
    <property type="project" value="TreeGrafter"/>
</dbReference>
<dbReference type="GO" id="GO:0006289">
    <property type="term" value="P:nucleotide-excision repair"/>
    <property type="evidence" value="ECO:0007669"/>
    <property type="project" value="TreeGrafter"/>
</dbReference>
<dbReference type="FunFam" id="1.10.10.10:FF:000168">
    <property type="entry name" value="Replication protein A 32 kDa subunit"/>
    <property type="match status" value="1"/>
</dbReference>
<evidence type="ECO:0000256" key="3">
    <source>
        <dbReference type="ARBA" id="ARBA00022705"/>
    </source>
</evidence>
<dbReference type="GO" id="GO:0006260">
    <property type="term" value="P:DNA replication"/>
    <property type="evidence" value="ECO:0007669"/>
    <property type="project" value="UniProtKB-KW"/>
</dbReference>
<dbReference type="Pfam" id="PF01336">
    <property type="entry name" value="tRNA_anti-codon"/>
    <property type="match status" value="1"/>
</dbReference>
<evidence type="ECO:0000259" key="6">
    <source>
        <dbReference type="Pfam" id="PF01336"/>
    </source>
</evidence>
<sequence length="278" mass="29612">MELEAGAEMNYNNYETSYTSYGAGGGAAGGGFIPGEGSQQSPGGRREYTQDSLRPVTIKQILEAQSEAGGNDAFKIDGAVISQIRNISTQTTNITYRLDDGTGSIEVKQWLDSDTVDQTNPTKAKLVEGAYCRAWGKLKSFNDRRSVSAQIIRPVEDMNEVSYHLLEATAMHLHFTRGAPGSAQAGTATTNGSAGQQQAAGGGNYGGYDLAGYTPVAKRVFQYLREAPQSNEGLNQHEIAAKLGIDTADIARAGDDLLAGGLIYTTVDDQTWAILEAD</sequence>
<name>A0A6A5SIS8_9PLEO</name>
<dbReference type="InterPro" id="IPR036388">
    <property type="entry name" value="WH-like_DNA-bd_sf"/>
</dbReference>
<evidence type="ECO:0000313" key="8">
    <source>
        <dbReference type="EMBL" id="KAF1939574.1"/>
    </source>
</evidence>
<dbReference type="InterPro" id="IPR036390">
    <property type="entry name" value="WH_DNA-bd_sf"/>
</dbReference>
<gene>
    <name evidence="8" type="ORF">EJ02DRAFT_424773</name>
</gene>
<evidence type="ECO:0000313" key="9">
    <source>
        <dbReference type="Proteomes" id="UP000800038"/>
    </source>
</evidence>
<dbReference type="Gene3D" id="1.10.10.10">
    <property type="entry name" value="Winged helix-like DNA-binding domain superfamily/Winged helix DNA-binding domain"/>
    <property type="match status" value="1"/>
</dbReference>
<evidence type="ECO:0000256" key="4">
    <source>
        <dbReference type="ARBA" id="ARBA00023125"/>
    </source>
</evidence>
<dbReference type="GO" id="GO:0000781">
    <property type="term" value="C:chromosome, telomeric region"/>
    <property type="evidence" value="ECO:0007669"/>
    <property type="project" value="TreeGrafter"/>
</dbReference>
<dbReference type="SUPFAM" id="SSF50249">
    <property type="entry name" value="Nucleic acid-binding proteins"/>
    <property type="match status" value="1"/>
</dbReference>
<feature type="domain" description="Replication protein A C-terminal" evidence="7">
    <location>
        <begin position="172"/>
        <end position="270"/>
    </location>
</feature>
<dbReference type="InterPro" id="IPR004365">
    <property type="entry name" value="NA-bd_OB_tRNA"/>
</dbReference>
<dbReference type="GO" id="GO:0035861">
    <property type="term" value="C:site of double-strand break"/>
    <property type="evidence" value="ECO:0007669"/>
    <property type="project" value="TreeGrafter"/>
</dbReference>
<keyword evidence="3" id="KW-0235">DNA replication</keyword>
<evidence type="ECO:0000259" key="7">
    <source>
        <dbReference type="Pfam" id="PF08784"/>
    </source>
</evidence>
<organism evidence="8 9">
    <name type="scientific">Clathrospora elynae</name>
    <dbReference type="NCBI Taxonomy" id="706981"/>
    <lineage>
        <taxon>Eukaryota</taxon>
        <taxon>Fungi</taxon>
        <taxon>Dikarya</taxon>
        <taxon>Ascomycota</taxon>
        <taxon>Pezizomycotina</taxon>
        <taxon>Dothideomycetes</taxon>
        <taxon>Pleosporomycetidae</taxon>
        <taxon>Pleosporales</taxon>
        <taxon>Diademaceae</taxon>
        <taxon>Clathrospora</taxon>
    </lineage>
</organism>
<dbReference type="GO" id="GO:0000724">
    <property type="term" value="P:double-strand break repair via homologous recombination"/>
    <property type="evidence" value="ECO:0007669"/>
    <property type="project" value="TreeGrafter"/>
</dbReference>
<dbReference type="InterPro" id="IPR014646">
    <property type="entry name" value="Rfa2/RPA32"/>
</dbReference>
<dbReference type="Proteomes" id="UP000800038">
    <property type="component" value="Unassembled WGS sequence"/>
</dbReference>
<dbReference type="Gene3D" id="2.40.50.140">
    <property type="entry name" value="Nucleic acid-binding proteins"/>
    <property type="match status" value="1"/>
</dbReference>
<evidence type="ECO:0000256" key="1">
    <source>
        <dbReference type="ARBA" id="ARBA00004123"/>
    </source>
</evidence>
<evidence type="ECO:0000256" key="5">
    <source>
        <dbReference type="ARBA" id="ARBA00023242"/>
    </source>
</evidence>
<comment type="subcellular location">
    <subcellularLocation>
        <location evidence="1">Nucleus</location>
    </subcellularLocation>
</comment>
<dbReference type="GO" id="GO:0003697">
    <property type="term" value="F:single-stranded DNA binding"/>
    <property type="evidence" value="ECO:0007669"/>
    <property type="project" value="TreeGrafter"/>
</dbReference>
<keyword evidence="9" id="KW-1185">Reference proteome</keyword>
<evidence type="ECO:0000256" key="2">
    <source>
        <dbReference type="ARBA" id="ARBA00007815"/>
    </source>
</evidence>
<dbReference type="InterPro" id="IPR014892">
    <property type="entry name" value="RPA_C"/>
</dbReference>